<dbReference type="EMBL" id="VYZN01000044">
    <property type="protein sequence ID" value="KAE9529552.1"/>
    <property type="molecule type" value="Genomic_DNA"/>
</dbReference>
<dbReference type="AlphaFoldDB" id="A0A6G0TAZ0"/>
<keyword evidence="1" id="KW-1133">Transmembrane helix</keyword>
<evidence type="ECO:0000313" key="2">
    <source>
        <dbReference type="EMBL" id="KAE9529552.1"/>
    </source>
</evidence>
<evidence type="ECO:0000313" key="3">
    <source>
        <dbReference type="Proteomes" id="UP000475862"/>
    </source>
</evidence>
<protein>
    <submittedName>
        <fullName evidence="2">Uncharacterized protein</fullName>
    </submittedName>
</protein>
<keyword evidence="3" id="KW-1185">Reference proteome</keyword>
<accession>A0A6G0TAZ0</accession>
<reference evidence="2 3" key="1">
    <citation type="submission" date="2019-08" db="EMBL/GenBank/DDBJ databases">
        <title>The genome of the soybean aphid Biotype 1, its phylome, world population structure and adaptation to the North American continent.</title>
        <authorList>
            <person name="Giordano R."/>
            <person name="Donthu R.K."/>
            <person name="Hernandez A.G."/>
            <person name="Wright C.L."/>
            <person name="Zimin A.V."/>
        </authorList>
    </citation>
    <scope>NUCLEOTIDE SEQUENCE [LARGE SCALE GENOMIC DNA]</scope>
    <source>
        <tissue evidence="2">Whole aphids</tissue>
    </source>
</reference>
<keyword evidence="1" id="KW-0812">Transmembrane</keyword>
<gene>
    <name evidence="2" type="ORF">AGLY_011648</name>
</gene>
<proteinExistence type="predicted"/>
<feature type="transmembrane region" description="Helical" evidence="1">
    <location>
        <begin position="278"/>
        <end position="298"/>
    </location>
</feature>
<dbReference type="Proteomes" id="UP000475862">
    <property type="component" value="Unassembled WGS sequence"/>
</dbReference>
<sequence>MFLLVTPLEMIFFFNSIKRLIRLPVGITIAPANANFLPIPEEAPVINTTFDFKGKTCVLGLVGELNLNCLMFLEFYGTLYCLKLDTLNWQKLNMIRHLFFSPSTHFLNNYYLLQMNLINKFFLRTHLNFVPAPQYQPELVQSVGYVFVYNTPCITNKVKSAEFQLGINLLPLMFPHLNIDAGNPFLITFKINCSASHLMQFTVCYKLKTIFSKGLNSAESLIKQNINFCKINAPTNPVAPVRSTLPLFSTKIPFDLSKVIFGKTDLSNLPEASTTGNLYFISIFVLMMMPITLLHLLIQHNLLNTCQCLLLRWIRHTQNLLQYHNVHKSLNFRPILNNPNLQFCIIDHQILLALYWVF</sequence>
<keyword evidence="1" id="KW-0472">Membrane</keyword>
<evidence type="ECO:0000256" key="1">
    <source>
        <dbReference type="SAM" id="Phobius"/>
    </source>
</evidence>
<name>A0A6G0TAZ0_APHGL</name>
<comment type="caution">
    <text evidence="2">The sequence shown here is derived from an EMBL/GenBank/DDBJ whole genome shotgun (WGS) entry which is preliminary data.</text>
</comment>
<organism evidence="2 3">
    <name type="scientific">Aphis glycines</name>
    <name type="common">Soybean aphid</name>
    <dbReference type="NCBI Taxonomy" id="307491"/>
    <lineage>
        <taxon>Eukaryota</taxon>
        <taxon>Metazoa</taxon>
        <taxon>Ecdysozoa</taxon>
        <taxon>Arthropoda</taxon>
        <taxon>Hexapoda</taxon>
        <taxon>Insecta</taxon>
        <taxon>Pterygota</taxon>
        <taxon>Neoptera</taxon>
        <taxon>Paraneoptera</taxon>
        <taxon>Hemiptera</taxon>
        <taxon>Sternorrhyncha</taxon>
        <taxon>Aphidomorpha</taxon>
        <taxon>Aphidoidea</taxon>
        <taxon>Aphididae</taxon>
        <taxon>Aphidini</taxon>
        <taxon>Aphis</taxon>
        <taxon>Aphis</taxon>
    </lineage>
</organism>